<dbReference type="OrthoDB" id="299638at2759"/>
<reference evidence="3" key="3">
    <citation type="submission" date="2015-06" db="UniProtKB">
        <authorList>
            <consortium name="EnsemblMetazoa"/>
        </authorList>
    </citation>
    <scope>IDENTIFICATION</scope>
</reference>
<reference evidence="4" key="1">
    <citation type="submission" date="2012-12" db="EMBL/GenBank/DDBJ databases">
        <authorList>
            <person name="Hellsten U."/>
            <person name="Grimwood J."/>
            <person name="Chapman J.A."/>
            <person name="Shapiro H."/>
            <person name="Aerts A."/>
            <person name="Otillar R.P."/>
            <person name="Terry A.Y."/>
            <person name="Boore J.L."/>
            <person name="Simakov O."/>
            <person name="Marletaz F."/>
            <person name="Cho S.-J."/>
            <person name="Edsinger-Gonzales E."/>
            <person name="Havlak P."/>
            <person name="Kuo D.-H."/>
            <person name="Larsson T."/>
            <person name="Lv J."/>
            <person name="Arendt D."/>
            <person name="Savage R."/>
            <person name="Osoegawa K."/>
            <person name="de Jong P."/>
            <person name="Lindberg D.R."/>
            <person name="Seaver E.C."/>
            <person name="Weisblat D.A."/>
            <person name="Putnam N.H."/>
            <person name="Grigoriev I.V."/>
            <person name="Rokhsar D.S."/>
        </authorList>
    </citation>
    <scope>NUCLEOTIDE SEQUENCE</scope>
    <source>
        <strain evidence="4">I ESC-2004</strain>
    </source>
</reference>
<evidence type="ECO:0008006" key="5">
    <source>
        <dbReference type="Google" id="ProtNLM"/>
    </source>
</evidence>
<gene>
    <name evidence="2" type="ORF">CAPTEDRAFT_192595</name>
</gene>
<name>R7VAP7_CAPTE</name>
<feature type="coiled-coil region" evidence="1">
    <location>
        <begin position="75"/>
        <end position="163"/>
    </location>
</feature>
<dbReference type="PANTHER" id="PTHR18950">
    <property type="entry name" value="PROGESTERONE-INDUCED BLOCKING FACTOR 1"/>
    <property type="match status" value="1"/>
</dbReference>
<dbReference type="GO" id="GO:0005815">
    <property type="term" value="C:microtubule organizing center"/>
    <property type="evidence" value="ECO:0007669"/>
    <property type="project" value="TreeGrafter"/>
</dbReference>
<dbReference type="EnsemblMetazoa" id="CapteT192595">
    <property type="protein sequence ID" value="CapteP192595"/>
    <property type="gene ID" value="CapteG192595"/>
</dbReference>
<dbReference type="EMBL" id="AMQN01005319">
    <property type="status" value="NOT_ANNOTATED_CDS"/>
    <property type="molecule type" value="Genomic_DNA"/>
</dbReference>
<protein>
    <recommendedName>
        <fullName evidence="5">Progesterone immunomodulatory binding factor 1</fullName>
    </recommendedName>
</protein>
<evidence type="ECO:0000313" key="2">
    <source>
        <dbReference type="EMBL" id="ELU12770.1"/>
    </source>
</evidence>
<feature type="coiled-coil region" evidence="1">
    <location>
        <begin position="227"/>
        <end position="313"/>
    </location>
</feature>
<dbReference type="AlphaFoldDB" id="R7VAP7"/>
<dbReference type="Proteomes" id="UP000014760">
    <property type="component" value="Unassembled WGS sequence"/>
</dbReference>
<reference evidence="2 4" key="2">
    <citation type="journal article" date="2013" name="Nature">
        <title>Insights into bilaterian evolution from three spiralian genomes.</title>
        <authorList>
            <person name="Simakov O."/>
            <person name="Marletaz F."/>
            <person name="Cho S.J."/>
            <person name="Edsinger-Gonzales E."/>
            <person name="Havlak P."/>
            <person name="Hellsten U."/>
            <person name="Kuo D.H."/>
            <person name="Larsson T."/>
            <person name="Lv J."/>
            <person name="Arendt D."/>
            <person name="Savage R."/>
            <person name="Osoegawa K."/>
            <person name="de Jong P."/>
            <person name="Grimwood J."/>
            <person name="Chapman J.A."/>
            <person name="Shapiro H."/>
            <person name="Aerts A."/>
            <person name="Otillar R.P."/>
            <person name="Terry A.Y."/>
            <person name="Boore J.L."/>
            <person name="Grigoriev I.V."/>
            <person name="Lindberg D.R."/>
            <person name="Seaver E.C."/>
            <person name="Weisblat D.A."/>
            <person name="Putnam N.H."/>
            <person name="Rokhsar D.S."/>
        </authorList>
    </citation>
    <scope>NUCLEOTIDE SEQUENCE</scope>
    <source>
        <strain evidence="2 4">I ESC-2004</strain>
    </source>
</reference>
<dbReference type="EMBL" id="KB295685">
    <property type="protein sequence ID" value="ELU12770.1"/>
    <property type="molecule type" value="Genomic_DNA"/>
</dbReference>
<dbReference type="OMA" id="XVLTKEF"/>
<dbReference type="PANTHER" id="PTHR18950:SF0">
    <property type="entry name" value="PROGESTERONE IMMUNOMODULATORY BINDING FACTOR 1"/>
    <property type="match status" value="1"/>
</dbReference>
<sequence length="555" mass="65814">MARRHLRSDFSTDTDDLSLETTVPTDFSLSPDEFSELADSTDRKKRISKQLLERKQLLHDLQVVKIELSQKSLLLDNVKAEYMQKAEELEEKLADALHQKQILQARLESELKIQQEDAKRRQENIQKELDTILRRQKKLESTNERLQEKAVDVRQSLKDLELTENQYYTIKEQPDDELPLKDYVAVKLFETLRPWKIENSELKSRCRAQGDELHRCNTNWNRCKDDLEDTKHKLSDLEMKHQRLTLAFADMKTQVKAGDFKIENYDRVKKERDEFDSELTDLRKQLAYLEASNSSTTKERDDLNGELISLRQQTTLLKQDKEFYAKQVAEFQNKLLYNEEKAIQLNDQLDRAKQSREELYDKYVASRDQYKTEYEAKLRDELEQIRVRTNTEIDRLKSSTRELFERENRNLREARDLALSERDRAIAGEKDVQGKYEQLLNDYRQTQMNSDSKISDLSNDVKIKAFEVERIQIVYDEAMKNFRESQLENDKTTKKLEVLTKEYFTLQTTMERNIAELESQIKEKEIKLNTYEQLEHELDDVVMQAAEAKSTTFVK</sequence>
<evidence type="ECO:0000313" key="3">
    <source>
        <dbReference type="EnsemblMetazoa" id="CapteP192595"/>
    </source>
</evidence>
<evidence type="ECO:0000313" key="4">
    <source>
        <dbReference type="Proteomes" id="UP000014760"/>
    </source>
</evidence>
<organism evidence="2">
    <name type="scientific">Capitella teleta</name>
    <name type="common">Polychaete worm</name>
    <dbReference type="NCBI Taxonomy" id="283909"/>
    <lineage>
        <taxon>Eukaryota</taxon>
        <taxon>Metazoa</taxon>
        <taxon>Spiralia</taxon>
        <taxon>Lophotrochozoa</taxon>
        <taxon>Annelida</taxon>
        <taxon>Polychaeta</taxon>
        <taxon>Sedentaria</taxon>
        <taxon>Scolecida</taxon>
        <taxon>Capitellidae</taxon>
        <taxon>Capitella</taxon>
    </lineage>
</organism>
<dbReference type="STRING" id="283909.R7VAP7"/>
<accession>R7VAP7</accession>
<keyword evidence="1" id="KW-0175">Coiled coil</keyword>
<feature type="coiled-coil region" evidence="1">
    <location>
        <begin position="342"/>
        <end position="421"/>
    </location>
</feature>
<feature type="coiled-coil region" evidence="1">
    <location>
        <begin position="482"/>
        <end position="551"/>
    </location>
</feature>
<proteinExistence type="predicted"/>
<evidence type="ECO:0000256" key="1">
    <source>
        <dbReference type="SAM" id="Coils"/>
    </source>
</evidence>
<keyword evidence="4" id="KW-1185">Reference proteome</keyword>
<dbReference type="Gene3D" id="6.10.250.3110">
    <property type="match status" value="1"/>
</dbReference>
<dbReference type="HOGENOM" id="CLU_014616_1_0_1"/>
<dbReference type="InterPro" id="IPR026205">
    <property type="entry name" value="PIBF1"/>
</dbReference>
<dbReference type="GO" id="GO:0060271">
    <property type="term" value="P:cilium assembly"/>
    <property type="evidence" value="ECO:0007669"/>
    <property type="project" value="TreeGrafter"/>
</dbReference>